<sequence length="258" mass="28315">MNINLSILKNKNFLLYSTSQWINSLGDAVFVIALTWLLVQSTGSPVVVGSYLFILGIVKSIFILFGGVIVDQVDSRRLMIFSDLARGVLMFLFFILNLNSIPPIWIFYLIAVVFGMVDSVAEPAEITSGTRIVDKGHYSQSLSILMVTGNVSTIIGPMLGAWLFYLGGPQTAIFTNGISYIISIILLLFVRFRQTESKNDQTVGGILLGLLEGFNCFIKTKIIIVMALQTFFTNAAVSATVVAVPFLLRDMGYGVWGS</sequence>
<proteinExistence type="predicted"/>
<evidence type="ECO:0000256" key="7">
    <source>
        <dbReference type="SAM" id="Phobius"/>
    </source>
</evidence>
<keyword evidence="2" id="KW-0813">Transport</keyword>
<organism evidence="8 9">
    <name type="scientific">Sporolactobacillus shoreae</name>
    <dbReference type="NCBI Taxonomy" id="1465501"/>
    <lineage>
        <taxon>Bacteria</taxon>
        <taxon>Bacillati</taxon>
        <taxon>Bacillota</taxon>
        <taxon>Bacilli</taxon>
        <taxon>Bacillales</taxon>
        <taxon>Sporolactobacillaceae</taxon>
        <taxon>Sporolactobacillus</taxon>
    </lineage>
</organism>
<evidence type="ECO:0000256" key="1">
    <source>
        <dbReference type="ARBA" id="ARBA00004651"/>
    </source>
</evidence>
<dbReference type="InterPro" id="IPR022324">
    <property type="entry name" value="Bacilysin_exporter_BacE_put"/>
</dbReference>
<keyword evidence="5 7" id="KW-1133">Transmembrane helix</keyword>
<evidence type="ECO:0000256" key="2">
    <source>
        <dbReference type="ARBA" id="ARBA00022448"/>
    </source>
</evidence>
<name>A0A4Z0GJA2_9BACL</name>
<evidence type="ECO:0000313" key="8">
    <source>
        <dbReference type="EMBL" id="TGA95929.1"/>
    </source>
</evidence>
<evidence type="ECO:0000256" key="4">
    <source>
        <dbReference type="ARBA" id="ARBA00022692"/>
    </source>
</evidence>
<evidence type="ECO:0000256" key="5">
    <source>
        <dbReference type="ARBA" id="ARBA00022989"/>
    </source>
</evidence>
<dbReference type="PANTHER" id="PTHR23513">
    <property type="entry name" value="INTEGRAL MEMBRANE EFFLUX PROTEIN-RELATED"/>
    <property type="match status" value="1"/>
</dbReference>
<reference evidence="8 9" key="1">
    <citation type="journal article" date="2015" name="Int. J. Syst. Evol. Microbiol.">
        <title>Sporolactobacillus shoreae sp. nov. and Sporolactobacillus spathodeae sp. nov., two spore-forming lactic acid bacteria isolated from tree barks in Thailand.</title>
        <authorList>
            <person name="Thamacharoensuk T."/>
            <person name="Kitahara M."/>
            <person name="Ohkuma M."/>
            <person name="Thongchul N."/>
            <person name="Tanasupawat S."/>
        </authorList>
    </citation>
    <scope>NUCLEOTIDE SEQUENCE [LARGE SCALE GENOMIC DNA]</scope>
    <source>
        <strain evidence="8 9">BK92</strain>
    </source>
</reference>
<dbReference type="RefSeq" id="WP_135350019.1">
    <property type="nucleotide sequence ID" value="NZ_SRJD01000034.1"/>
</dbReference>
<dbReference type="GO" id="GO:0005886">
    <property type="term" value="C:plasma membrane"/>
    <property type="evidence" value="ECO:0007669"/>
    <property type="project" value="UniProtKB-SubCell"/>
</dbReference>
<evidence type="ECO:0000313" key="9">
    <source>
        <dbReference type="Proteomes" id="UP000298347"/>
    </source>
</evidence>
<evidence type="ECO:0000256" key="3">
    <source>
        <dbReference type="ARBA" id="ARBA00022475"/>
    </source>
</evidence>
<dbReference type="PRINTS" id="PR01988">
    <property type="entry name" value="EXPORTERBACE"/>
</dbReference>
<gene>
    <name evidence="8" type="ORF">E4665_17125</name>
</gene>
<comment type="caution">
    <text evidence="8">The sequence shown here is derived from an EMBL/GenBank/DDBJ whole genome shotgun (WGS) entry which is preliminary data.</text>
</comment>
<keyword evidence="9" id="KW-1185">Reference proteome</keyword>
<dbReference type="OrthoDB" id="7055052at2"/>
<keyword evidence="3" id="KW-1003">Cell membrane</keyword>
<dbReference type="InterPro" id="IPR011701">
    <property type="entry name" value="MFS"/>
</dbReference>
<feature type="transmembrane region" description="Helical" evidence="7">
    <location>
        <begin position="222"/>
        <end position="248"/>
    </location>
</feature>
<feature type="transmembrane region" description="Helical" evidence="7">
    <location>
        <begin position="142"/>
        <end position="165"/>
    </location>
</feature>
<dbReference type="AlphaFoldDB" id="A0A4Z0GJA2"/>
<dbReference type="CDD" id="cd06173">
    <property type="entry name" value="MFS_MefA_like"/>
    <property type="match status" value="1"/>
</dbReference>
<protein>
    <submittedName>
        <fullName evidence="8">MFS transporter</fullName>
    </submittedName>
</protein>
<keyword evidence="4 7" id="KW-0812">Transmembrane</keyword>
<dbReference type="EMBL" id="SRJD01000034">
    <property type="protein sequence ID" value="TGA95929.1"/>
    <property type="molecule type" value="Genomic_DNA"/>
</dbReference>
<feature type="transmembrane region" description="Helical" evidence="7">
    <location>
        <begin position="171"/>
        <end position="190"/>
    </location>
</feature>
<dbReference type="PANTHER" id="PTHR23513:SF9">
    <property type="entry name" value="ENTEROBACTIN EXPORTER ENTS"/>
    <property type="match status" value="1"/>
</dbReference>
<dbReference type="SUPFAM" id="SSF103473">
    <property type="entry name" value="MFS general substrate transporter"/>
    <property type="match status" value="1"/>
</dbReference>
<comment type="subcellular location">
    <subcellularLocation>
        <location evidence="1">Cell membrane</location>
        <topology evidence="1">Multi-pass membrane protein</topology>
    </subcellularLocation>
</comment>
<keyword evidence="6 7" id="KW-0472">Membrane</keyword>
<dbReference type="GO" id="GO:0022857">
    <property type="term" value="F:transmembrane transporter activity"/>
    <property type="evidence" value="ECO:0007669"/>
    <property type="project" value="InterPro"/>
</dbReference>
<dbReference type="Gene3D" id="1.20.1250.20">
    <property type="entry name" value="MFS general substrate transporter like domains"/>
    <property type="match status" value="1"/>
</dbReference>
<evidence type="ECO:0000256" key="6">
    <source>
        <dbReference type="ARBA" id="ARBA00023136"/>
    </source>
</evidence>
<feature type="transmembrane region" description="Helical" evidence="7">
    <location>
        <begin position="21"/>
        <end position="39"/>
    </location>
</feature>
<dbReference type="Proteomes" id="UP000298347">
    <property type="component" value="Unassembled WGS sequence"/>
</dbReference>
<accession>A0A4Z0GJA2</accession>
<dbReference type="Pfam" id="PF07690">
    <property type="entry name" value="MFS_1"/>
    <property type="match status" value="1"/>
</dbReference>
<dbReference type="InterPro" id="IPR036259">
    <property type="entry name" value="MFS_trans_sf"/>
</dbReference>
<feature type="transmembrane region" description="Helical" evidence="7">
    <location>
        <begin position="51"/>
        <end position="71"/>
    </location>
</feature>